<reference evidence="9 10" key="1">
    <citation type="submission" date="2023-03" db="EMBL/GenBank/DDBJ databases">
        <title>Paludisphaera mucosa sp. nov. a novel planctomycete from northern fen.</title>
        <authorList>
            <person name="Ivanova A."/>
        </authorList>
    </citation>
    <scope>NUCLEOTIDE SEQUENCE [LARGE SCALE GENOMIC DNA]</scope>
    <source>
        <strain evidence="9 10">Pla2</strain>
    </source>
</reference>
<feature type="domain" description="Uracil-DNA glycosylase-like" evidence="8">
    <location>
        <begin position="46"/>
        <end position="214"/>
    </location>
</feature>
<dbReference type="EMBL" id="JARRAG010000001">
    <property type="protein sequence ID" value="MDG3002450.1"/>
    <property type="molecule type" value="Genomic_DNA"/>
</dbReference>
<dbReference type="PANTHER" id="PTHR33693:SF1">
    <property type="entry name" value="TYPE-4 URACIL-DNA GLYCOSYLASE"/>
    <property type="match status" value="1"/>
</dbReference>
<keyword evidence="6" id="KW-0411">Iron-sulfur</keyword>
<dbReference type="InterPro" id="IPR036895">
    <property type="entry name" value="Uracil-DNA_glycosylase-like_sf"/>
</dbReference>
<organism evidence="9 10">
    <name type="scientific">Paludisphaera mucosa</name>
    <dbReference type="NCBI Taxonomy" id="3030827"/>
    <lineage>
        <taxon>Bacteria</taxon>
        <taxon>Pseudomonadati</taxon>
        <taxon>Planctomycetota</taxon>
        <taxon>Planctomycetia</taxon>
        <taxon>Isosphaerales</taxon>
        <taxon>Isosphaeraceae</taxon>
        <taxon>Paludisphaera</taxon>
    </lineage>
</organism>
<dbReference type="SUPFAM" id="SSF52141">
    <property type="entry name" value="Uracil-DNA glycosylase-like"/>
    <property type="match status" value="1"/>
</dbReference>
<proteinExistence type="predicted"/>
<evidence type="ECO:0000256" key="2">
    <source>
        <dbReference type="ARBA" id="ARBA00022723"/>
    </source>
</evidence>
<evidence type="ECO:0000313" key="10">
    <source>
        <dbReference type="Proteomes" id="UP001216907"/>
    </source>
</evidence>
<keyword evidence="4" id="KW-0378">Hydrolase</keyword>
<dbReference type="Proteomes" id="UP001216907">
    <property type="component" value="Unassembled WGS sequence"/>
</dbReference>
<keyword evidence="5" id="KW-0408">Iron</keyword>
<evidence type="ECO:0000256" key="7">
    <source>
        <dbReference type="ARBA" id="ARBA00023204"/>
    </source>
</evidence>
<dbReference type="PANTHER" id="PTHR33693">
    <property type="entry name" value="TYPE-5 URACIL-DNA GLYCOSYLASE"/>
    <property type="match status" value="1"/>
</dbReference>
<gene>
    <name evidence="9" type="ORF">PZE19_01510</name>
</gene>
<dbReference type="RefSeq" id="WP_277858814.1">
    <property type="nucleotide sequence ID" value="NZ_JARRAG010000001.1"/>
</dbReference>
<sequence>MAHAARTIEQLIDAAEAEARREPFPVDAAVYEHAKRDPGRPILYAGTLDAPVAVLARDLGRDEVAAGQPLIGAGGRLVRAEIVKRHGEDRNEEALKHALLTNTVPFKPPGNKAYAESVRVRFRPFVAELLAGFWTGTQVLTLGTEAFRWFEPYVEGGAFPESAATDARFEAAYTCRLPLAGGKAKVVSVRPLPHPSPLNRRWYAKFPEMLARRLAESGG</sequence>
<dbReference type="InterPro" id="IPR051536">
    <property type="entry name" value="UDG_Type-4/5"/>
</dbReference>
<evidence type="ECO:0000256" key="3">
    <source>
        <dbReference type="ARBA" id="ARBA00022763"/>
    </source>
</evidence>
<comment type="caution">
    <text evidence="9">The sequence shown here is derived from an EMBL/GenBank/DDBJ whole genome shotgun (WGS) entry which is preliminary data.</text>
</comment>
<name>A0ABT6F4F6_9BACT</name>
<evidence type="ECO:0000313" key="9">
    <source>
        <dbReference type="EMBL" id="MDG3002450.1"/>
    </source>
</evidence>
<evidence type="ECO:0000256" key="4">
    <source>
        <dbReference type="ARBA" id="ARBA00022801"/>
    </source>
</evidence>
<evidence type="ECO:0000256" key="1">
    <source>
        <dbReference type="ARBA" id="ARBA00022485"/>
    </source>
</evidence>
<evidence type="ECO:0000256" key="5">
    <source>
        <dbReference type="ARBA" id="ARBA00023004"/>
    </source>
</evidence>
<keyword evidence="3" id="KW-0227">DNA damage</keyword>
<dbReference type="Gene3D" id="3.40.470.10">
    <property type="entry name" value="Uracil-DNA glycosylase-like domain"/>
    <property type="match status" value="1"/>
</dbReference>
<keyword evidence="1" id="KW-0004">4Fe-4S</keyword>
<evidence type="ECO:0000259" key="8">
    <source>
        <dbReference type="Pfam" id="PF03167"/>
    </source>
</evidence>
<keyword evidence="10" id="KW-1185">Reference proteome</keyword>
<evidence type="ECO:0000256" key="6">
    <source>
        <dbReference type="ARBA" id="ARBA00023014"/>
    </source>
</evidence>
<keyword evidence="7" id="KW-0234">DNA repair</keyword>
<accession>A0ABT6F4F6</accession>
<dbReference type="InterPro" id="IPR005122">
    <property type="entry name" value="Uracil-DNA_glycosylase-like"/>
</dbReference>
<dbReference type="Pfam" id="PF03167">
    <property type="entry name" value="UDG"/>
    <property type="match status" value="1"/>
</dbReference>
<protein>
    <submittedName>
        <fullName evidence="9">Uracil-DNA glycosylase family protein</fullName>
    </submittedName>
</protein>
<keyword evidence="2" id="KW-0479">Metal-binding</keyword>